<dbReference type="InterPro" id="IPR032465">
    <property type="entry name" value="ACMSD"/>
</dbReference>
<dbReference type="Gene3D" id="3.20.20.140">
    <property type="entry name" value="Metal-dependent hydrolases"/>
    <property type="match status" value="1"/>
</dbReference>
<dbReference type="PANTHER" id="PTHR21240">
    <property type="entry name" value="2-AMINO-3-CARBOXYLMUCONATE-6-SEMIALDEHYDE DECARBOXYLASE"/>
    <property type="match status" value="1"/>
</dbReference>
<reference evidence="4" key="1">
    <citation type="journal article" date="2019" name="Int. J. Syst. Evol. Microbiol.">
        <title>The Global Catalogue of Microorganisms (GCM) 10K type strain sequencing project: providing services to taxonomists for standard genome sequencing and annotation.</title>
        <authorList>
            <consortium name="The Broad Institute Genomics Platform"/>
            <consortium name="The Broad Institute Genome Sequencing Center for Infectious Disease"/>
            <person name="Wu L."/>
            <person name="Ma J."/>
        </authorList>
    </citation>
    <scope>NUCLEOTIDE SEQUENCE [LARGE SCALE GENOMIC DNA]</scope>
    <source>
        <strain evidence="4">JCM 9377</strain>
    </source>
</reference>
<evidence type="ECO:0000259" key="2">
    <source>
        <dbReference type="Pfam" id="PF04909"/>
    </source>
</evidence>
<evidence type="ECO:0000313" key="4">
    <source>
        <dbReference type="Proteomes" id="UP001501237"/>
    </source>
</evidence>
<protein>
    <submittedName>
        <fullName evidence="3">Amidohydrolase family protein</fullName>
    </submittedName>
</protein>
<dbReference type="Pfam" id="PF04909">
    <property type="entry name" value="Amidohydro_2"/>
    <property type="match status" value="1"/>
</dbReference>
<keyword evidence="1" id="KW-0456">Lyase</keyword>
<dbReference type="RefSeq" id="WP_344827306.1">
    <property type="nucleotide sequence ID" value="NZ_BAAAUV010000006.1"/>
</dbReference>
<proteinExistence type="predicted"/>
<comment type="caution">
    <text evidence="3">The sequence shown here is derived from an EMBL/GenBank/DDBJ whole genome shotgun (WGS) entry which is preliminary data.</text>
</comment>
<evidence type="ECO:0000313" key="3">
    <source>
        <dbReference type="EMBL" id="GAA3209715.1"/>
    </source>
</evidence>
<keyword evidence="4" id="KW-1185">Reference proteome</keyword>
<organism evidence="3 4">
    <name type="scientific">Actinocorallia longicatena</name>
    <dbReference type="NCBI Taxonomy" id="111803"/>
    <lineage>
        <taxon>Bacteria</taxon>
        <taxon>Bacillati</taxon>
        <taxon>Actinomycetota</taxon>
        <taxon>Actinomycetes</taxon>
        <taxon>Streptosporangiales</taxon>
        <taxon>Thermomonosporaceae</taxon>
        <taxon>Actinocorallia</taxon>
    </lineage>
</organism>
<dbReference type="SUPFAM" id="SSF51556">
    <property type="entry name" value="Metallo-dependent hydrolases"/>
    <property type="match status" value="1"/>
</dbReference>
<feature type="domain" description="Amidohydrolase-related" evidence="2">
    <location>
        <begin position="39"/>
        <end position="273"/>
    </location>
</feature>
<dbReference type="InterPro" id="IPR032466">
    <property type="entry name" value="Metal_Hydrolase"/>
</dbReference>
<gene>
    <name evidence="3" type="ORF">GCM10010468_27250</name>
</gene>
<dbReference type="PANTHER" id="PTHR21240:SF19">
    <property type="entry name" value="CATALYTIC_ HYDROLASE"/>
    <property type="match status" value="1"/>
</dbReference>
<accession>A0ABP6Q7M4</accession>
<evidence type="ECO:0000256" key="1">
    <source>
        <dbReference type="ARBA" id="ARBA00023239"/>
    </source>
</evidence>
<dbReference type="Proteomes" id="UP001501237">
    <property type="component" value="Unassembled WGS sequence"/>
</dbReference>
<sequence length="288" mass="31771">MSGGGVIDCLVNVGFGDRAQPDWMIRVKEDYFRAGEEMLASAPVAALLEEMDANGVERAILLTRITEPSARAVAYAEAHPDRFALGVGGLDLLRPMPTLRALDSFRRDHPVAYAQVGPAFWGDGRYPPGDAVYYPLYTKCAEWGLPLCLATGLPGPPIAGEAQHPMHLDRVCQRFPELKLCMHHGADPWWDVAIRLMKKYANLTLMASAWSPRRLPPELLRFMAGRGADRVIFASDAPVLPITRCVTEARALDLPEQVLEAYLGGNARAFFGFGPPAKPYAQERTRRD</sequence>
<name>A0ABP6Q7M4_9ACTN</name>
<dbReference type="EMBL" id="BAAAUV010000006">
    <property type="protein sequence ID" value="GAA3209715.1"/>
    <property type="molecule type" value="Genomic_DNA"/>
</dbReference>
<dbReference type="InterPro" id="IPR006680">
    <property type="entry name" value="Amidohydro-rel"/>
</dbReference>